<dbReference type="PANTHER" id="PTHR34825:SF1">
    <property type="entry name" value="AAA-ATPASE-LIKE DOMAIN-CONTAINING PROTEIN"/>
    <property type="match status" value="1"/>
</dbReference>
<dbReference type="Pfam" id="PF09820">
    <property type="entry name" value="AAA-ATPase_like"/>
    <property type="match status" value="1"/>
</dbReference>
<dbReference type="GeneID" id="63800102"/>
<keyword evidence="3" id="KW-1185">Reference proteome</keyword>
<feature type="domain" description="AAA-ATPase-like" evidence="1">
    <location>
        <begin position="44"/>
        <end position="294"/>
    </location>
</feature>
<dbReference type="AlphaFoldDB" id="A0A1Y1WLA1"/>
<reference evidence="2 3" key="1">
    <citation type="submission" date="2016-07" db="EMBL/GenBank/DDBJ databases">
        <title>Pervasive Adenine N6-methylation of Active Genes in Fungi.</title>
        <authorList>
            <consortium name="DOE Joint Genome Institute"/>
            <person name="Mondo S.J."/>
            <person name="Dannebaum R.O."/>
            <person name="Kuo R.C."/>
            <person name="Labutti K."/>
            <person name="Haridas S."/>
            <person name="Kuo A."/>
            <person name="Salamov A."/>
            <person name="Ahrendt S.R."/>
            <person name="Lipzen A."/>
            <person name="Sullivan W."/>
            <person name="Andreopoulos W.B."/>
            <person name="Clum A."/>
            <person name="Lindquist E."/>
            <person name="Daum C."/>
            <person name="Ramamoorthy G.K."/>
            <person name="Gryganskyi A."/>
            <person name="Culley D."/>
            <person name="Magnuson J.K."/>
            <person name="James T.Y."/>
            <person name="O'Malley M.A."/>
            <person name="Stajich J.E."/>
            <person name="Spatafora J.W."/>
            <person name="Visel A."/>
            <person name="Grigoriev I.V."/>
        </authorList>
    </citation>
    <scope>NUCLEOTIDE SEQUENCE [LARGE SCALE GENOMIC DNA]</scope>
    <source>
        <strain evidence="2 3">ATCC 12442</strain>
    </source>
</reference>
<organism evidence="2 3">
    <name type="scientific">Linderina pennispora</name>
    <dbReference type="NCBI Taxonomy" id="61395"/>
    <lineage>
        <taxon>Eukaryota</taxon>
        <taxon>Fungi</taxon>
        <taxon>Fungi incertae sedis</taxon>
        <taxon>Zoopagomycota</taxon>
        <taxon>Kickxellomycotina</taxon>
        <taxon>Kickxellomycetes</taxon>
        <taxon>Kickxellales</taxon>
        <taxon>Kickxellaceae</taxon>
        <taxon>Linderina</taxon>
    </lineage>
</organism>
<evidence type="ECO:0000313" key="2">
    <source>
        <dbReference type="EMBL" id="ORX74337.1"/>
    </source>
</evidence>
<dbReference type="OrthoDB" id="10687353at2759"/>
<protein>
    <recommendedName>
        <fullName evidence="1">AAA-ATPase-like domain-containing protein</fullName>
    </recommendedName>
</protein>
<evidence type="ECO:0000259" key="1">
    <source>
        <dbReference type="Pfam" id="PF09820"/>
    </source>
</evidence>
<sequence length="768" mass="86088">MSDMGIDMLTRVLVPDLLQLPQLEVHSDPQNHVHGTSLEVIASSWDGIWETGQIHLDNTLAIREVLSSTNDQLLVWTAPSGSGKSVFLSLLRNFSAAVAPMDRKERQGRFKPYAICEKAPRYFKKHFAQHPVLLLDVSRGKPRSVQGAMSIVASAIVDAAKQYMKVFSSELTCEQRYQIYSGITEEFMTAAHADLEQLRTEFNILESGEVSDTSLFVTFIDRLVHLLARCFGGKKIVVLIDGFDVPFAHVFSSCMSLDEQNAILSVYERLYQRLMAQDEVIGTRIIAGIHDVSKRFRVADRRQANDMFVNATGLSIDSAEHIISRFVDEDWSKGNLSGACPTDKVKSDLMWVCHHRFGNQAGDVKDERISNIYCFLRLLQGVRKEPAIMPANLVRLDYFMWPEHTDELSFIVSRNITDKRLFDRFAKLVLGAYLSRDFHIKQALASGTYKTIQEAITHQNSCTRNTPVATWSTEFRDMAAKLVAASVDLPRHRYQVSTLEMLGILLSVGSLVPQARHAVRICTPDAFLRMLVLLNCGQYGFATASSYMEWYVEYVGITSSSAFTFGAAIADSAYYLTPYGKNPMPKFPISLVQCLTHPLYLAGIKILVTSEPSGNNRGTFCFTLKGAARSSTFVVMQAAHPSQKKHMARYVEDQLKTAKSPAQKQKNLMHISNEYLQASVHAMPRYPDQAPIPGDMLLCIGLAFYEKLLGISLREYEWKVGPSTPSPDGGQWTHRAISYDMCRCLDSISTRAQWKVAHGNVCIGCHVE</sequence>
<dbReference type="InterPro" id="IPR018631">
    <property type="entry name" value="AAA-ATPase-like_dom"/>
</dbReference>
<dbReference type="PANTHER" id="PTHR34825">
    <property type="entry name" value="CONSERVED PROTEIN, WITH A WEAK D-GALACTARATE DEHYDRATASE/ALTRONATE HYDROLASE DOMAIN"/>
    <property type="match status" value="1"/>
</dbReference>
<gene>
    <name evidence="2" type="ORF">DL89DRAFT_14261</name>
</gene>
<dbReference type="Proteomes" id="UP000193922">
    <property type="component" value="Unassembled WGS sequence"/>
</dbReference>
<evidence type="ECO:0000313" key="3">
    <source>
        <dbReference type="Proteomes" id="UP000193922"/>
    </source>
</evidence>
<proteinExistence type="predicted"/>
<accession>A0A1Y1WLA1</accession>
<dbReference type="EMBL" id="MCFD01000001">
    <property type="protein sequence ID" value="ORX74337.1"/>
    <property type="molecule type" value="Genomic_DNA"/>
</dbReference>
<comment type="caution">
    <text evidence="2">The sequence shown here is derived from an EMBL/GenBank/DDBJ whole genome shotgun (WGS) entry which is preliminary data.</text>
</comment>
<dbReference type="RefSeq" id="XP_040747548.1">
    <property type="nucleotide sequence ID" value="XM_040883454.1"/>
</dbReference>
<name>A0A1Y1WLA1_9FUNG</name>